<feature type="signal peptide" evidence="2">
    <location>
        <begin position="1"/>
        <end position="24"/>
    </location>
</feature>
<evidence type="ECO:0000313" key="3">
    <source>
        <dbReference type="EMBL" id="MFC4108772.1"/>
    </source>
</evidence>
<comment type="caution">
    <text evidence="3">The sequence shown here is derived from an EMBL/GenBank/DDBJ whole genome shotgun (WGS) entry which is preliminary data.</text>
</comment>
<accession>A0ABV8KS67</accession>
<reference evidence="4" key="1">
    <citation type="journal article" date="2019" name="Int. J. Syst. Evol. Microbiol.">
        <title>The Global Catalogue of Microorganisms (GCM) 10K type strain sequencing project: providing services to taxonomists for standard genome sequencing and annotation.</title>
        <authorList>
            <consortium name="The Broad Institute Genomics Platform"/>
            <consortium name="The Broad Institute Genome Sequencing Center for Infectious Disease"/>
            <person name="Wu L."/>
            <person name="Ma J."/>
        </authorList>
    </citation>
    <scope>NUCLEOTIDE SEQUENCE [LARGE SCALE GENOMIC DNA]</scope>
    <source>
        <strain evidence="4">2902at01</strain>
    </source>
</reference>
<evidence type="ECO:0000256" key="1">
    <source>
        <dbReference type="SAM" id="MobiDB-lite"/>
    </source>
</evidence>
<keyword evidence="4" id="KW-1185">Reference proteome</keyword>
<protein>
    <recommendedName>
        <fullName evidence="5">Lipoprotein</fullName>
    </recommendedName>
</protein>
<sequence length="234" mass="24524">MRARRLATIAAVAVMGALSLSGCGTDPDVALYVDGHSYSRAEVDAVAAEIPNQTKPEQVKLIRGQVVQLLAVRDSIARYAKNHDITVPAPDVAGYAQESGLPADKRHTELLAGIAASLTALQQAAPSVAPSEADQREALANSTVQGQPVTDQFEAVQKYLGKEQLGKVVGVRNALREAFAEAKVTVNPGFGDQVFQVPGQIGQVNLWLGVPVRGTESPVTDLPTSAAPTATPEP</sequence>
<gene>
    <name evidence="3" type="ORF">ACFOX0_22915</name>
</gene>
<feature type="chain" id="PRO_5045809590" description="Lipoprotein" evidence="2">
    <location>
        <begin position="25"/>
        <end position="234"/>
    </location>
</feature>
<dbReference type="EMBL" id="JBHSBN010000018">
    <property type="protein sequence ID" value="MFC4108772.1"/>
    <property type="molecule type" value="Genomic_DNA"/>
</dbReference>
<feature type="region of interest" description="Disordered" evidence="1">
    <location>
        <begin position="126"/>
        <end position="145"/>
    </location>
</feature>
<organism evidence="3 4">
    <name type="scientific">Micromonospora zhanjiangensis</name>
    <dbReference type="NCBI Taxonomy" id="1522057"/>
    <lineage>
        <taxon>Bacteria</taxon>
        <taxon>Bacillati</taxon>
        <taxon>Actinomycetota</taxon>
        <taxon>Actinomycetes</taxon>
        <taxon>Micromonosporales</taxon>
        <taxon>Micromonosporaceae</taxon>
        <taxon>Micromonospora</taxon>
    </lineage>
</organism>
<evidence type="ECO:0000256" key="2">
    <source>
        <dbReference type="SAM" id="SignalP"/>
    </source>
</evidence>
<feature type="region of interest" description="Disordered" evidence="1">
    <location>
        <begin position="215"/>
        <end position="234"/>
    </location>
</feature>
<evidence type="ECO:0000313" key="4">
    <source>
        <dbReference type="Proteomes" id="UP001595868"/>
    </source>
</evidence>
<evidence type="ECO:0008006" key="5">
    <source>
        <dbReference type="Google" id="ProtNLM"/>
    </source>
</evidence>
<dbReference type="Proteomes" id="UP001595868">
    <property type="component" value="Unassembled WGS sequence"/>
</dbReference>
<keyword evidence="2" id="KW-0732">Signal</keyword>
<feature type="compositionally biased region" description="Low complexity" evidence="1">
    <location>
        <begin position="223"/>
        <end position="234"/>
    </location>
</feature>
<name>A0ABV8KS67_9ACTN</name>
<dbReference type="PROSITE" id="PS51257">
    <property type="entry name" value="PROKAR_LIPOPROTEIN"/>
    <property type="match status" value="1"/>
</dbReference>
<dbReference type="RefSeq" id="WP_377549463.1">
    <property type="nucleotide sequence ID" value="NZ_JBHSBN010000018.1"/>
</dbReference>
<proteinExistence type="predicted"/>